<keyword evidence="9" id="KW-0408">Iron</keyword>
<comment type="subunit">
    <text evidence="4">Homodimer.</text>
</comment>
<dbReference type="InterPro" id="IPR015168">
    <property type="entry name" value="SsuA/THI5"/>
</dbReference>
<keyword evidence="8" id="KW-0784">Thiamine biosynthesis</keyword>
<protein>
    <recommendedName>
        <fullName evidence="10">Thiamine pyrimidine synthase</fullName>
    </recommendedName>
</protein>
<dbReference type="OrthoDB" id="9815602at2"/>
<evidence type="ECO:0000256" key="9">
    <source>
        <dbReference type="ARBA" id="ARBA00023004"/>
    </source>
</evidence>
<organism evidence="13 14">
    <name type="scientific">Lichenibacterium minor</name>
    <dbReference type="NCBI Taxonomy" id="2316528"/>
    <lineage>
        <taxon>Bacteria</taxon>
        <taxon>Pseudomonadati</taxon>
        <taxon>Pseudomonadota</taxon>
        <taxon>Alphaproteobacteria</taxon>
        <taxon>Hyphomicrobiales</taxon>
        <taxon>Lichenihabitantaceae</taxon>
        <taxon>Lichenibacterium</taxon>
    </lineage>
</organism>
<evidence type="ECO:0000313" key="14">
    <source>
        <dbReference type="Proteomes" id="UP000290759"/>
    </source>
</evidence>
<gene>
    <name evidence="13" type="ORF">D3273_17460</name>
</gene>
<reference evidence="13 14" key="2">
    <citation type="submission" date="2019-02" db="EMBL/GenBank/DDBJ databases">
        <title>'Lichenibacterium ramalinii' gen. nov. sp. nov., 'Lichenibacterium minor' gen. nov. sp. nov.</title>
        <authorList>
            <person name="Pankratov T."/>
        </authorList>
    </citation>
    <scope>NUCLEOTIDE SEQUENCE [LARGE SCALE GENOMIC DNA]</scope>
    <source>
        <strain evidence="13 14">RmlP026</strain>
    </source>
</reference>
<dbReference type="SUPFAM" id="SSF53850">
    <property type="entry name" value="Periplasmic binding protein-like II"/>
    <property type="match status" value="1"/>
</dbReference>
<dbReference type="Gene3D" id="3.40.190.10">
    <property type="entry name" value="Periplasmic binding protein-like II"/>
    <property type="match status" value="2"/>
</dbReference>
<evidence type="ECO:0000256" key="3">
    <source>
        <dbReference type="ARBA" id="ARBA00009406"/>
    </source>
</evidence>
<comment type="catalytic activity">
    <reaction evidence="11">
        <text>N(6)-(pyridoxal phosphate)-L-lysyl-[4-amino-5-hydroxymethyl-2-methylpyrimidine phosphate synthase] + L-histidyl-[4-amino-5-hydroxymethyl-2-methylpyrimidine phosphate synthase] + 2 Fe(3+) + 4 H2O = L-lysyl-[4-amino-5-hydroxymethyl-2-methylpyrimidine phosphate synthase] + (2S)-2-amino-5-hydroxy-4-oxopentanoyl-[4-amino-5-hydroxymethyl-2-methylpyrimidine phosphate synthase] + 4-amino-2-methyl-5-(phosphooxymethyl)pyrimidine + 3-oxopropanoate + 2 Fe(2+) + 2 H(+)</text>
        <dbReference type="Rhea" id="RHEA:65756"/>
        <dbReference type="Rhea" id="RHEA-COMP:16892"/>
        <dbReference type="Rhea" id="RHEA-COMP:16893"/>
        <dbReference type="Rhea" id="RHEA-COMP:16894"/>
        <dbReference type="Rhea" id="RHEA-COMP:16895"/>
        <dbReference type="ChEBI" id="CHEBI:15377"/>
        <dbReference type="ChEBI" id="CHEBI:15378"/>
        <dbReference type="ChEBI" id="CHEBI:29033"/>
        <dbReference type="ChEBI" id="CHEBI:29034"/>
        <dbReference type="ChEBI" id="CHEBI:29969"/>
        <dbReference type="ChEBI" id="CHEBI:29979"/>
        <dbReference type="ChEBI" id="CHEBI:33190"/>
        <dbReference type="ChEBI" id="CHEBI:58354"/>
        <dbReference type="ChEBI" id="CHEBI:143915"/>
        <dbReference type="ChEBI" id="CHEBI:157692"/>
    </reaction>
    <physiologicalReaction direction="left-to-right" evidence="11">
        <dbReference type="Rhea" id="RHEA:65757"/>
    </physiologicalReaction>
</comment>
<dbReference type="PANTHER" id="PTHR31528">
    <property type="entry name" value="4-AMINO-5-HYDROXYMETHYL-2-METHYLPYRIMIDINE PHOSPHATE SYNTHASE THI11-RELATED"/>
    <property type="match status" value="1"/>
</dbReference>
<evidence type="ECO:0000256" key="7">
    <source>
        <dbReference type="ARBA" id="ARBA00022898"/>
    </source>
</evidence>
<feature type="domain" description="SsuA/THI5-like" evidence="12">
    <location>
        <begin position="75"/>
        <end position="289"/>
    </location>
</feature>
<dbReference type="GO" id="GO:0009228">
    <property type="term" value="P:thiamine biosynthetic process"/>
    <property type="evidence" value="ECO:0007669"/>
    <property type="project" value="UniProtKB-KW"/>
</dbReference>
<sequence>MEVCVPYSAHLAQGLLRALSPSAEGLRMSPVSLTRRTMITALVASPFVLRAGPGRSAAATNIRFSFSAPFDGSNAAFLLGDSRGWYAEAGLTCQFDSSGGAAEVVSRVASGVYDAGIGDINVMSEFDAKNPGQAIKVVYMMYYRSPLSVCTLAKSGIATPADLAGRRVGAAATDGAYRLFPAYVKATGFDPSAIKWDMVGLQLREAVLSRGDVDAILGFDSTMDFGLQKTGIKANEIRFLYYSDAGLDLYGNGIMASQKLRTENPEALRRFIAVTARSWQAAIQDPEAAIAALKAHSPLINSALELEKLRWVIKNQLTTPESQADGLGGIRAARLAKVLDTLAATYALPTTPKPDDVFDPAFLPSADLRRLPA</sequence>
<evidence type="ECO:0000256" key="5">
    <source>
        <dbReference type="ARBA" id="ARBA00022679"/>
    </source>
</evidence>
<evidence type="ECO:0000256" key="2">
    <source>
        <dbReference type="ARBA" id="ARBA00004948"/>
    </source>
</evidence>
<comment type="caution">
    <text evidence="13">The sequence shown here is derived from an EMBL/GenBank/DDBJ whole genome shotgun (WGS) entry which is preliminary data.</text>
</comment>
<dbReference type="Pfam" id="PF09084">
    <property type="entry name" value="NMT1"/>
    <property type="match status" value="1"/>
</dbReference>
<evidence type="ECO:0000256" key="6">
    <source>
        <dbReference type="ARBA" id="ARBA00022723"/>
    </source>
</evidence>
<name>A0A4Q2U2A7_9HYPH</name>
<keyword evidence="5" id="KW-0808">Transferase</keyword>
<dbReference type="GO" id="GO:0046872">
    <property type="term" value="F:metal ion binding"/>
    <property type="evidence" value="ECO:0007669"/>
    <property type="project" value="UniProtKB-KW"/>
</dbReference>
<keyword evidence="7" id="KW-0663">Pyridoxal phosphate</keyword>
<comment type="pathway">
    <text evidence="2">Cofactor biosynthesis; thiamine diphosphate biosynthesis.</text>
</comment>
<dbReference type="AlphaFoldDB" id="A0A4Q2U2A7"/>
<evidence type="ECO:0000256" key="11">
    <source>
        <dbReference type="ARBA" id="ARBA00048179"/>
    </source>
</evidence>
<evidence type="ECO:0000256" key="10">
    <source>
        <dbReference type="ARBA" id="ARBA00033171"/>
    </source>
</evidence>
<accession>A0A4Q2U2A7</accession>
<comment type="similarity">
    <text evidence="3">Belongs to the NMT1/THI5 family.</text>
</comment>
<evidence type="ECO:0000256" key="8">
    <source>
        <dbReference type="ARBA" id="ARBA00022977"/>
    </source>
</evidence>
<dbReference type="Proteomes" id="UP000290759">
    <property type="component" value="Unassembled WGS sequence"/>
</dbReference>
<evidence type="ECO:0000256" key="4">
    <source>
        <dbReference type="ARBA" id="ARBA00011738"/>
    </source>
</evidence>
<evidence type="ECO:0000259" key="12">
    <source>
        <dbReference type="Pfam" id="PF09084"/>
    </source>
</evidence>
<reference evidence="13 14" key="1">
    <citation type="submission" date="2018-12" db="EMBL/GenBank/DDBJ databases">
        <authorList>
            <person name="Grouzdev D.S."/>
            <person name="Krutkina M.S."/>
        </authorList>
    </citation>
    <scope>NUCLEOTIDE SEQUENCE [LARGE SCALE GENOMIC DNA]</scope>
    <source>
        <strain evidence="13 14">RmlP026</strain>
    </source>
</reference>
<proteinExistence type="inferred from homology"/>
<keyword evidence="14" id="KW-1185">Reference proteome</keyword>
<evidence type="ECO:0000256" key="1">
    <source>
        <dbReference type="ARBA" id="ARBA00003469"/>
    </source>
</evidence>
<comment type="function">
    <text evidence="1">Responsible for the formation of the pyrimidine heterocycle in the thiamine biosynthesis pathway. Catalyzes the formation of hydroxymethylpyrimidine phosphate (HMP-P) from histidine and pyridoxal phosphate (PLP). The protein uses PLP and the active site histidine to form HMP-P, generating an inactive enzyme. The enzyme can only undergo a single turnover, which suggests it is a suicide enzyme.</text>
</comment>
<dbReference type="GO" id="GO:0016740">
    <property type="term" value="F:transferase activity"/>
    <property type="evidence" value="ECO:0007669"/>
    <property type="project" value="UniProtKB-KW"/>
</dbReference>
<evidence type="ECO:0000313" key="13">
    <source>
        <dbReference type="EMBL" id="RYC30639.1"/>
    </source>
</evidence>
<dbReference type="InterPro" id="IPR027939">
    <property type="entry name" value="NMT1/THI5"/>
</dbReference>
<dbReference type="EMBL" id="QYBB01000022">
    <property type="protein sequence ID" value="RYC30639.1"/>
    <property type="molecule type" value="Genomic_DNA"/>
</dbReference>
<keyword evidence="6" id="KW-0479">Metal-binding</keyword>
<dbReference type="PANTHER" id="PTHR31528:SF1">
    <property type="entry name" value="4-AMINO-5-HYDROXYMETHYL-2-METHYLPYRIMIDINE PHOSPHATE SYNTHASE THI11-RELATED"/>
    <property type="match status" value="1"/>
</dbReference>